<evidence type="ECO:0000256" key="4">
    <source>
        <dbReference type="SAM" id="MobiDB-lite"/>
    </source>
</evidence>
<dbReference type="InterPro" id="IPR040168">
    <property type="entry name" value="Not2/3/5"/>
</dbReference>
<feature type="compositionally biased region" description="Low complexity" evidence="4">
    <location>
        <begin position="420"/>
        <end position="437"/>
    </location>
</feature>
<proteinExistence type="inferred from homology"/>
<evidence type="ECO:0000256" key="2">
    <source>
        <dbReference type="ARBA" id="ARBA00023015"/>
    </source>
</evidence>
<dbReference type="GO" id="GO:2000036">
    <property type="term" value="P:regulation of stem cell population maintenance"/>
    <property type="evidence" value="ECO:0007669"/>
    <property type="project" value="UniProtKB-ARBA"/>
</dbReference>
<evidence type="ECO:0000256" key="1">
    <source>
        <dbReference type="ARBA" id="ARBA00007682"/>
    </source>
</evidence>
<feature type="compositionally biased region" description="Low complexity" evidence="4">
    <location>
        <begin position="494"/>
        <end position="508"/>
    </location>
</feature>
<keyword evidence="3" id="KW-0804">Transcription</keyword>
<dbReference type="AlphaFoldDB" id="A0A8R1E9X4"/>
<evidence type="ECO:0000259" key="5">
    <source>
        <dbReference type="Pfam" id="PF04153"/>
    </source>
</evidence>
<evidence type="ECO:0000313" key="7">
    <source>
        <dbReference type="Proteomes" id="UP000005237"/>
    </source>
</evidence>
<feature type="domain" description="NOT2/NOT3/NOT5 C-terminal" evidence="5">
    <location>
        <begin position="230"/>
        <end position="337"/>
    </location>
</feature>
<feature type="compositionally biased region" description="Basic and acidic residues" evidence="4">
    <location>
        <begin position="58"/>
        <end position="71"/>
    </location>
</feature>
<dbReference type="Gene3D" id="2.30.30.1020">
    <property type="entry name" value="CCR4-NOT complex subunit 2/3/5, C-terminal domain"/>
    <property type="match status" value="1"/>
</dbReference>
<feature type="compositionally biased region" description="Low complexity" evidence="4">
    <location>
        <begin position="43"/>
        <end position="57"/>
    </location>
</feature>
<protein>
    <submittedName>
        <fullName evidence="6">NOT2_3_5 domain-containing protein</fullName>
    </submittedName>
</protein>
<name>A0A8R1E9X4_CAEJA</name>
<dbReference type="EnsemblMetazoa" id="CJA26695.1">
    <property type="protein sequence ID" value="CJA26695.1"/>
    <property type="gene ID" value="WBGene00182267"/>
</dbReference>
<evidence type="ECO:0000313" key="6">
    <source>
        <dbReference type="EnsemblMetazoa" id="CJA26695.1"/>
    </source>
</evidence>
<feature type="compositionally biased region" description="Polar residues" evidence="4">
    <location>
        <begin position="407"/>
        <end position="419"/>
    </location>
</feature>
<dbReference type="Pfam" id="PF04153">
    <property type="entry name" value="NOT2_3_5_C"/>
    <property type="match status" value="1"/>
</dbReference>
<feature type="region of interest" description="Disordered" evidence="4">
    <location>
        <begin position="34"/>
        <end position="76"/>
    </location>
</feature>
<dbReference type="Proteomes" id="UP000005237">
    <property type="component" value="Unassembled WGS sequence"/>
</dbReference>
<keyword evidence="7" id="KW-1185">Reference proteome</keyword>
<organism evidence="6 7">
    <name type="scientific">Caenorhabditis japonica</name>
    <dbReference type="NCBI Taxonomy" id="281687"/>
    <lineage>
        <taxon>Eukaryota</taxon>
        <taxon>Metazoa</taxon>
        <taxon>Ecdysozoa</taxon>
        <taxon>Nematoda</taxon>
        <taxon>Chromadorea</taxon>
        <taxon>Rhabditida</taxon>
        <taxon>Rhabditina</taxon>
        <taxon>Rhabditomorpha</taxon>
        <taxon>Rhabditoidea</taxon>
        <taxon>Rhabditidae</taxon>
        <taxon>Peloderinae</taxon>
        <taxon>Caenorhabditis</taxon>
    </lineage>
</organism>
<dbReference type="GO" id="GO:0030015">
    <property type="term" value="C:CCR4-NOT core complex"/>
    <property type="evidence" value="ECO:0007669"/>
    <property type="project" value="InterPro"/>
</dbReference>
<feature type="region of interest" description="Disordered" evidence="4">
    <location>
        <begin position="399"/>
        <end position="469"/>
    </location>
</feature>
<dbReference type="InterPro" id="IPR038635">
    <property type="entry name" value="CCR4-NOT_su2/3/5_C_sf"/>
</dbReference>
<reference evidence="6" key="2">
    <citation type="submission" date="2022-06" db="UniProtKB">
        <authorList>
            <consortium name="EnsemblMetazoa"/>
        </authorList>
    </citation>
    <scope>IDENTIFICATION</scope>
    <source>
        <strain evidence="6">DF5081</strain>
    </source>
</reference>
<accession>A0A8R1E9X4</accession>
<comment type="similarity">
    <text evidence="1">Belongs to the CNOT2/3/5 family.</text>
</comment>
<reference evidence="7" key="1">
    <citation type="submission" date="2010-08" db="EMBL/GenBank/DDBJ databases">
        <authorList>
            <consortium name="Caenorhabditis japonica Sequencing Consortium"/>
            <person name="Wilson R.K."/>
        </authorList>
    </citation>
    <scope>NUCLEOTIDE SEQUENCE [LARGE SCALE GENOMIC DNA]</scope>
    <source>
        <strain evidence="7">DF5081</strain>
    </source>
</reference>
<sequence>MEMALNLYKSIAANSGNTTAPSFIKLSKLGQKIPERRGQTRQSNHSSSPTGSTNSPTNDEKENVEANRKANQDMLSPNSQAITLNTTITPIPPPTPVGDTTLTKEFLETETRDNVPNEGVSQIAFNWNGEMTNIPPSMITDQFGMAAMLPILVAAKSLKMNPIPAEESKRTQEQQLYSDITALNVGMDLSTLSVPIKTCENTSNKTVWETFSGPFGLEPIPPPSAGLTPNQVPAVYYTARTLRSTIDMCKNVPDKFTVHELFYVFYNMPKEIWQVNAARELMWRGWRYNKRERLWMHKKLGEPDEYGISVTAPQSAFTQPGANPNEVIVGTFEIYDAEKARITSREMCIRRSDFEIPHFELRAPDTYQQILNKVFTKEMLWGGPREDYLKPNPLIGFPGMQPRVPNGANNGNKPSNLTLPSKSAGPSQPQQSQQLPSGTSIRRILSFADSPEPTPMFETPLGSIPPPTTAEDVYRQQMYAMILAKIQMDQQRHTAASTSGQTQSSASSVNNFQK</sequence>
<feature type="region of interest" description="Disordered" evidence="4">
    <location>
        <begin position="489"/>
        <end position="514"/>
    </location>
</feature>
<keyword evidence="2" id="KW-0805">Transcription regulation</keyword>
<dbReference type="InterPro" id="IPR007282">
    <property type="entry name" value="NOT2/3/5_C"/>
</dbReference>
<evidence type="ECO:0000256" key="3">
    <source>
        <dbReference type="ARBA" id="ARBA00023163"/>
    </source>
</evidence>
<dbReference type="PANTHER" id="PTHR23326">
    <property type="entry name" value="CCR4 NOT-RELATED"/>
    <property type="match status" value="1"/>
</dbReference>
<dbReference type="GO" id="GO:0006355">
    <property type="term" value="P:regulation of DNA-templated transcription"/>
    <property type="evidence" value="ECO:0007669"/>
    <property type="project" value="InterPro"/>
</dbReference>